<proteinExistence type="predicted"/>
<sequence length="604" mass="64050">MTSSDGLRPTQPPPPRRAPKTQPGQPGAESEPAVALLEAVREDLSAVSLQLALPDVEQARQDTRNAVAQLDDYILPRYRSLDAPLLAVVGGSTGAGKSTLVNALVGHPVTRSGAIRPTTRQPILLHHPADAGWFEGHRVLPTLNRIRGTVSTEAVPASRAGVTPDAEAISSLVLVADHAVPQGIALLDAPDVDSISDDNRRLAGQLLAAADLWVFVTTANRYADAVPWKLLLDASSRDIMVAVVLDRVPAEAEAEVSADLRTLLQNEGLGDAGLFIVPETDLDSLGMLPSSAVEPLRRWLQELAADAAGRSDIARRTLNGTVKALAGRVGTVAHAVQGQERAAATLRAAAEDAYRDAGTRILDATKDGALLRGEVLARWQDFVGTGEFFRALEQNIGRLRDRVGAFFRGEPTPAVRVEAAIETGLQAVILDEAANAGEETDQRWRSDPAGRELLGTDDLSGTSPGFADAAAAEIRAWQAGLMELIRTEGQGKRTQARWLSFGINGLGAALMIVVFSMTAGLTGLEIGVAGGTAVVGQKLLEAVFGEDAVRRLAQTARNDLHARSQRLLRAEQQKFLQRLPEGGTDTGRILTDHAAALARLADNA</sequence>
<dbReference type="Proteomes" id="UP000464186">
    <property type="component" value="Chromosome"/>
</dbReference>
<feature type="region of interest" description="Disordered" evidence="1">
    <location>
        <begin position="1"/>
        <end position="32"/>
    </location>
</feature>
<dbReference type="GO" id="GO:0043024">
    <property type="term" value="F:ribosomal small subunit binding"/>
    <property type="evidence" value="ECO:0007669"/>
    <property type="project" value="TreeGrafter"/>
</dbReference>
<dbReference type="GO" id="GO:0000028">
    <property type="term" value="P:ribosomal small subunit assembly"/>
    <property type="evidence" value="ECO:0007669"/>
    <property type="project" value="TreeGrafter"/>
</dbReference>
<dbReference type="InterPro" id="IPR027417">
    <property type="entry name" value="P-loop_NTPase"/>
</dbReference>
<dbReference type="PANTHER" id="PTHR42698">
    <property type="entry name" value="GTPASE ERA"/>
    <property type="match status" value="1"/>
</dbReference>
<evidence type="ECO:0000256" key="1">
    <source>
        <dbReference type="SAM" id="MobiDB-lite"/>
    </source>
</evidence>
<gene>
    <name evidence="3" type="ORF">GU243_06610</name>
</gene>
<feature type="domain" description="Dynamin N-terminal" evidence="2">
    <location>
        <begin position="88"/>
        <end position="223"/>
    </location>
</feature>
<accession>A0A6P1NIR6</accession>
<dbReference type="AlphaFoldDB" id="A0A6P1NIR6"/>
<dbReference type="GO" id="GO:0005525">
    <property type="term" value="F:GTP binding"/>
    <property type="evidence" value="ECO:0007669"/>
    <property type="project" value="InterPro"/>
</dbReference>
<organism evidence="3 4">
    <name type="scientific">Pseudarthrobacter psychrotolerans</name>
    <dbReference type="NCBI Taxonomy" id="2697569"/>
    <lineage>
        <taxon>Bacteria</taxon>
        <taxon>Bacillati</taxon>
        <taxon>Actinomycetota</taxon>
        <taxon>Actinomycetes</taxon>
        <taxon>Micrococcales</taxon>
        <taxon>Micrococcaceae</taxon>
        <taxon>Pseudarthrobacter</taxon>
    </lineage>
</organism>
<name>A0A6P1NIR6_9MICC</name>
<dbReference type="PANTHER" id="PTHR42698:SF1">
    <property type="entry name" value="GTPASE ERA, MITOCHONDRIAL"/>
    <property type="match status" value="1"/>
</dbReference>
<dbReference type="InterPro" id="IPR005662">
    <property type="entry name" value="GTPase_Era-like"/>
</dbReference>
<dbReference type="InterPro" id="IPR045063">
    <property type="entry name" value="Dynamin_N"/>
</dbReference>
<evidence type="ECO:0000259" key="2">
    <source>
        <dbReference type="Pfam" id="PF00350"/>
    </source>
</evidence>
<reference evidence="3 4" key="1">
    <citation type="submission" date="2020-01" db="EMBL/GenBank/DDBJ databases">
        <title>Pseudarthrobacter psychrotolerans sp. nov., isolated from antarctic soil.</title>
        <authorList>
            <person name="Shin Y."/>
            <person name="Park W."/>
        </authorList>
    </citation>
    <scope>NUCLEOTIDE SEQUENCE [LARGE SCALE GENOMIC DNA]</scope>
    <source>
        <strain evidence="3 4">YJ56</strain>
    </source>
</reference>
<dbReference type="EMBL" id="CP047898">
    <property type="protein sequence ID" value="QHK19469.1"/>
    <property type="molecule type" value="Genomic_DNA"/>
</dbReference>
<evidence type="ECO:0000313" key="3">
    <source>
        <dbReference type="EMBL" id="QHK19469.1"/>
    </source>
</evidence>
<dbReference type="GO" id="GO:0019843">
    <property type="term" value="F:rRNA binding"/>
    <property type="evidence" value="ECO:0007669"/>
    <property type="project" value="TreeGrafter"/>
</dbReference>
<evidence type="ECO:0000313" key="4">
    <source>
        <dbReference type="Proteomes" id="UP000464186"/>
    </source>
</evidence>
<dbReference type="KEGG" id="psey:GU243_06610"/>
<dbReference type="GO" id="GO:0005829">
    <property type="term" value="C:cytosol"/>
    <property type="evidence" value="ECO:0007669"/>
    <property type="project" value="TreeGrafter"/>
</dbReference>
<dbReference type="Pfam" id="PF00350">
    <property type="entry name" value="Dynamin_N"/>
    <property type="match status" value="1"/>
</dbReference>
<dbReference type="SUPFAM" id="SSF52540">
    <property type="entry name" value="P-loop containing nucleoside triphosphate hydrolases"/>
    <property type="match status" value="1"/>
</dbReference>
<protein>
    <submittedName>
        <fullName evidence="3">ABC transporter</fullName>
    </submittedName>
</protein>
<keyword evidence="4" id="KW-1185">Reference proteome</keyword>
<dbReference type="Gene3D" id="3.40.50.300">
    <property type="entry name" value="P-loop containing nucleotide triphosphate hydrolases"/>
    <property type="match status" value="1"/>
</dbReference>